<protein>
    <submittedName>
        <fullName evidence="4">RCG61807</fullName>
    </submittedName>
</protein>
<comment type="similarity">
    <text evidence="1">Belongs to the CWF19 family.</text>
</comment>
<dbReference type="PANTHER" id="PTHR12072">
    <property type="entry name" value="CWF19, CELL CYCLE CONTROL PROTEIN"/>
    <property type="match status" value="1"/>
</dbReference>
<sequence length="202" mass="23504">MLPDVNERIEQFAQEHSEKKKKKKNKHSKKVKKEKKKKRKKQKCQIQSESTDNSSIPGKEKTWKVKDKKTEKECDSQSIQHDEWMTVDFMSIKTVSSSSLKAEKETLRQIEQEKTQALEQSKLLERELNPYWKDGGTGLPPENCILPVTKAGGVEDGGLSWLRKSCQRMKEQAQKENRNFEDIVAEKYGSMEIFQSKLKEVE</sequence>
<feature type="region of interest" description="Disordered" evidence="3">
    <location>
        <begin position="12"/>
        <end position="77"/>
    </location>
</feature>
<organism evidence="4 5">
    <name type="scientific">Rattus norvegicus</name>
    <name type="common">Rat</name>
    <dbReference type="NCBI Taxonomy" id="10116"/>
    <lineage>
        <taxon>Eukaryota</taxon>
        <taxon>Metazoa</taxon>
        <taxon>Chordata</taxon>
        <taxon>Craniata</taxon>
        <taxon>Vertebrata</taxon>
        <taxon>Euteleostomi</taxon>
        <taxon>Mammalia</taxon>
        <taxon>Eutheria</taxon>
        <taxon>Euarchontoglires</taxon>
        <taxon>Glires</taxon>
        <taxon>Rodentia</taxon>
        <taxon>Myomorpha</taxon>
        <taxon>Muroidea</taxon>
        <taxon>Muridae</taxon>
        <taxon>Murinae</taxon>
        <taxon>Rattus</taxon>
    </lineage>
</organism>
<dbReference type="EMBL" id="CH473947">
    <property type="protein sequence ID" value="EDM02599.1"/>
    <property type="molecule type" value="Genomic_DNA"/>
</dbReference>
<feature type="coiled-coil region" evidence="2">
    <location>
        <begin position="100"/>
        <end position="127"/>
    </location>
</feature>
<dbReference type="AlphaFoldDB" id="A6H994"/>
<keyword evidence="2" id="KW-0175">Coiled coil</keyword>
<feature type="non-terminal residue" evidence="4">
    <location>
        <position position="202"/>
    </location>
</feature>
<dbReference type="InterPro" id="IPR040194">
    <property type="entry name" value="Cwf19-like"/>
</dbReference>
<name>A6H994_RAT</name>
<dbReference type="PANTHER" id="PTHR12072:SF5">
    <property type="entry name" value="CWF19-LIKE PROTEIN 2"/>
    <property type="match status" value="1"/>
</dbReference>
<evidence type="ECO:0000256" key="2">
    <source>
        <dbReference type="SAM" id="Coils"/>
    </source>
</evidence>
<dbReference type="Proteomes" id="UP000234681">
    <property type="component" value="Chromosome 6"/>
</dbReference>
<feature type="compositionally biased region" description="Polar residues" evidence="3">
    <location>
        <begin position="44"/>
        <end position="56"/>
    </location>
</feature>
<feature type="compositionally biased region" description="Basic residues" evidence="3">
    <location>
        <begin position="19"/>
        <end position="43"/>
    </location>
</feature>
<evidence type="ECO:0000256" key="3">
    <source>
        <dbReference type="SAM" id="MobiDB-lite"/>
    </source>
</evidence>
<accession>A6H994</accession>
<feature type="compositionally biased region" description="Basic and acidic residues" evidence="3">
    <location>
        <begin position="58"/>
        <end position="77"/>
    </location>
</feature>
<reference evidence="5" key="1">
    <citation type="submission" date="2005-09" db="EMBL/GenBank/DDBJ databases">
        <authorList>
            <person name="Mural R.J."/>
            <person name="Li P.W."/>
            <person name="Adams M.D."/>
            <person name="Amanatides P.G."/>
            <person name="Baden-Tillson H."/>
            <person name="Barnstead M."/>
            <person name="Chin S.H."/>
            <person name="Dew I."/>
            <person name="Evans C.A."/>
            <person name="Ferriera S."/>
            <person name="Flanigan M."/>
            <person name="Fosler C."/>
            <person name="Glodek A."/>
            <person name="Gu Z."/>
            <person name="Holt R.A."/>
            <person name="Jennings D."/>
            <person name="Kraft C.L."/>
            <person name="Lu F."/>
            <person name="Nguyen T."/>
            <person name="Nusskern D.R."/>
            <person name="Pfannkoch C.M."/>
            <person name="Sitter C."/>
            <person name="Sutton G.G."/>
            <person name="Venter J.C."/>
            <person name="Wang Z."/>
            <person name="Woodage T."/>
            <person name="Zheng X.H."/>
            <person name="Zhong F."/>
        </authorList>
    </citation>
    <scope>NUCLEOTIDE SEQUENCE [LARGE SCALE GENOMIC DNA]</scope>
    <source>
        <strain>BN</strain>
        <strain evidence="5">Sprague-Dawley</strain>
    </source>
</reference>
<evidence type="ECO:0000256" key="1">
    <source>
        <dbReference type="ARBA" id="ARBA00006795"/>
    </source>
</evidence>
<proteinExistence type="inferred from homology"/>
<gene>
    <name evidence="4" type="ORF">rCG_61807</name>
</gene>
<evidence type="ECO:0000313" key="4">
    <source>
        <dbReference type="EMBL" id="EDM02599.1"/>
    </source>
</evidence>
<evidence type="ECO:0000313" key="5">
    <source>
        <dbReference type="Proteomes" id="UP000234681"/>
    </source>
</evidence>